<dbReference type="Gene3D" id="3.30.70.270">
    <property type="match status" value="1"/>
</dbReference>
<feature type="domain" description="Reverse transcriptase" evidence="2">
    <location>
        <begin position="1"/>
        <end position="270"/>
    </location>
</feature>
<organism evidence="3 4">
    <name type="scientific">Segatella copri</name>
    <dbReference type="NCBI Taxonomy" id="165179"/>
    <lineage>
        <taxon>Bacteria</taxon>
        <taxon>Pseudomonadati</taxon>
        <taxon>Bacteroidota</taxon>
        <taxon>Bacteroidia</taxon>
        <taxon>Bacteroidales</taxon>
        <taxon>Prevotellaceae</taxon>
        <taxon>Segatella</taxon>
    </lineage>
</organism>
<reference evidence="3 4" key="1">
    <citation type="submission" date="2019-09" db="EMBL/GenBank/DDBJ databases">
        <title>Distinct polysaccharide growth profiles of human intestinal Prevotella copri isolates.</title>
        <authorList>
            <person name="Fehlner-Peach H."/>
            <person name="Magnabosco C."/>
            <person name="Raghavan V."/>
            <person name="Scher J.U."/>
            <person name="Tett A."/>
            <person name="Cox L.M."/>
            <person name="Gottsegen C."/>
            <person name="Watters A."/>
            <person name="Wiltshire- Gordon J.D."/>
            <person name="Segata N."/>
            <person name="Bonneau R."/>
            <person name="Littman D.R."/>
        </authorList>
    </citation>
    <scope>NUCLEOTIDE SEQUENCE [LARGE SCALE GENOMIC DNA]</scope>
    <source>
        <strain evidence="4">iA622</strain>
    </source>
</reference>
<proteinExistence type="inferred from homology"/>
<dbReference type="AlphaFoldDB" id="A0A6G1U152"/>
<evidence type="ECO:0000313" key="4">
    <source>
        <dbReference type="Proteomes" id="UP000480425"/>
    </source>
</evidence>
<evidence type="ECO:0000256" key="1">
    <source>
        <dbReference type="ARBA" id="ARBA00034120"/>
    </source>
</evidence>
<dbReference type="Pfam" id="PF00078">
    <property type="entry name" value="RVT_1"/>
    <property type="match status" value="1"/>
</dbReference>
<dbReference type="PANTHER" id="PTHR34047:SF8">
    <property type="entry name" value="PROTEIN YKFC"/>
    <property type="match status" value="1"/>
</dbReference>
<dbReference type="InterPro" id="IPR051083">
    <property type="entry name" value="GrpII_Intron_Splice-Mob/Def"/>
</dbReference>
<dbReference type="OrthoDB" id="9780724at2"/>
<dbReference type="InterPro" id="IPR043502">
    <property type="entry name" value="DNA/RNA_pol_sf"/>
</dbReference>
<dbReference type="InterPro" id="IPR000477">
    <property type="entry name" value="RT_dom"/>
</dbReference>
<dbReference type="Proteomes" id="UP000480425">
    <property type="component" value="Unassembled WGS sequence"/>
</dbReference>
<dbReference type="RefSeq" id="WP_153124370.1">
    <property type="nucleotide sequence ID" value="NZ_VZCB01000079.1"/>
</dbReference>
<evidence type="ECO:0000313" key="3">
    <source>
        <dbReference type="EMBL" id="MQN81282.1"/>
    </source>
</evidence>
<comment type="similarity">
    <text evidence="1">Belongs to the bacterial reverse transcriptase family.</text>
</comment>
<protein>
    <recommendedName>
        <fullName evidence="2">Reverse transcriptase domain-containing protein</fullName>
    </recommendedName>
</protein>
<gene>
    <name evidence="3" type="ORF">F7D73_10045</name>
</gene>
<dbReference type="SUPFAM" id="SSF56672">
    <property type="entry name" value="DNA/RNA polymerases"/>
    <property type="match status" value="1"/>
</dbReference>
<name>A0A6G1U152_9BACT</name>
<comment type="caution">
    <text evidence="3">The sequence shown here is derived from an EMBL/GenBank/DDBJ whole genome shotgun (WGS) entry which is preliminary data.</text>
</comment>
<dbReference type="PANTHER" id="PTHR34047">
    <property type="entry name" value="NUCLEAR INTRON MATURASE 1, MITOCHONDRIAL-RELATED"/>
    <property type="match status" value="1"/>
</dbReference>
<dbReference type="PROSITE" id="PS50878">
    <property type="entry name" value="RT_POL"/>
    <property type="match status" value="1"/>
</dbReference>
<dbReference type="InterPro" id="IPR043128">
    <property type="entry name" value="Rev_trsase/Diguanyl_cyclase"/>
</dbReference>
<evidence type="ECO:0000259" key="2">
    <source>
        <dbReference type="PROSITE" id="PS50878"/>
    </source>
</evidence>
<dbReference type="EMBL" id="VZCB01000079">
    <property type="protein sequence ID" value="MQN81282.1"/>
    <property type="molecule type" value="Genomic_DNA"/>
</dbReference>
<accession>A0A6G1U152</accession>
<sequence length="474" mass="55937">MPKRQGYIYDCTWQWDTVKEADRVSTRRKKNYGVKKHKKQWLKDLVEVQQLIIDRKIKTDEYQHMKLKNGKKERDISKLNFHPNHEWHQSLVLVSHDRIERTLISHTYASRIGYGQIAAALQVKRWLRENREECRWFAQGDICHYYANILHALLRQNLEHIFKDKEFIDAYMEPFERFTDDEKGIPLGIRPSQDSGNLALTRFDRFLKEVAKAHLYIRYLDDFVIFGKTKGEVKRKMKMATAFLKELGFEAHEPKIRPISEGLDFLGFVYYEGGDMFWRKSDKVRWLKRRAKVTNKRRLHEIDAAAWGMIKWGNRHCKRLFKMETGINLSDLGIKMPEKKDKNGKRIIDAPKITTAVILNKEIEVVDWVRDVETSYGKGRYALEIEFYGGKNKLIVNSPSMKQLIDAFEQARVTRFKAVVIDKGGSHFEFSQVKILEIDKRPVAKTEDGKLIYTDTNEVVDLTKFNNKKEETKQ</sequence>